<dbReference type="Gene3D" id="2.40.50.40">
    <property type="match status" value="1"/>
</dbReference>
<feature type="compositionally biased region" description="Basic and acidic residues" evidence="1">
    <location>
        <begin position="311"/>
        <end position="356"/>
    </location>
</feature>
<protein>
    <recommendedName>
        <fullName evidence="2">Chromo domain-containing protein</fullName>
    </recommendedName>
</protein>
<dbReference type="Proteomes" id="UP000298663">
    <property type="component" value="Unassembled WGS sequence"/>
</dbReference>
<evidence type="ECO:0000256" key="1">
    <source>
        <dbReference type="SAM" id="MobiDB-lite"/>
    </source>
</evidence>
<feature type="region of interest" description="Disordered" evidence="1">
    <location>
        <begin position="303"/>
        <end position="356"/>
    </location>
</feature>
<evidence type="ECO:0000313" key="4">
    <source>
        <dbReference type="Proteomes" id="UP000298663"/>
    </source>
</evidence>
<organism evidence="3 4">
    <name type="scientific">Steinernema carpocapsae</name>
    <name type="common">Entomopathogenic nematode</name>
    <dbReference type="NCBI Taxonomy" id="34508"/>
    <lineage>
        <taxon>Eukaryota</taxon>
        <taxon>Metazoa</taxon>
        <taxon>Ecdysozoa</taxon>
        <taxon>Nematoda</taxon>
        <taxon>Chromadorea</taxon>
        <taxon>Rhabditida</taxon>
        <taxon>Tylenchina</taxon>
        <taxon>Panagrolaimomorpha</taxon>
        <taxon>Strongyloidoidea</taxon>
        <taxon>Steinernematidae</taxon>
        <taxon>Steinernema</taxon>
    </lineage>
</organism>
<evidence type="ECO:0000259" key="2">
    <source>
        <dbReference type="PROSITE" id="PS50013"/>
    </source>
</evidence>
<dbReference type="SMART" id="SM00298">
    <property type="entry name" value="CHROMO"/>
    <property type="match status" value="1"/>
</dbReference>
<dbReference type="SUPFAM" id="SSF54160">
    <property type="entry name" value="Chromo domain-like"/>
    <property type="match status" value="1"/>
</dbReference>
<feature type="domain" description="Chromo" evidence="2">
    <location>
        <begin position="169"/>
        <end position="226"/>
    </location>
</feature>
<evidence type="ECO:0000313" key="3">
    <source>
        <dbReference type="EMBL" id="TKR69154.1"/>
    </source>
</evidence>
<dbReference type="PROSITE" id="PS50013">
    <property type="entry name" value="CHROMO_2"/>
    <property type="match status" value="1"/>
</dbReference>
<dbReference type="OrthoDB" id="433924at2759"/>
<dbReference type="InterPro" id="IPR016197">
    <property type="entry name" value="Chromo-like_dom_sf"/>
</dbReference>
<feature type="region of interest" description="Disordered" evidence="1">
    <location>
        <begin position="1"/>
        <end position="40"/>
    </location>
</feature>
<sequence length="356" mass="39289">MSENTADQIEENPLEAGVLQPPEAEGEQREATPLEATPVEATPVEATLVEITHVKAAPVEVTPLVEITHVKAAPSKLPVEATSVEATPVEATAVEATPVEATPVETTDTTNGDSEEFQAIEPVEQGPEASAAAPGPSFISSPNAATKRIVFDPTLDDEEEIEKLLAGEYVVEEIIGRKITNEGDIFYLVRWLGWDTLSWVAKESCNSPDLIIKFETKMIIKQATEYTKNHSSLYIDNPEAKLYMIIDRLNREEAETEEYVVVYENGTVELPCLTVNTRYREESLKFMKICITANMKKITEDEQPLVVKSPSEVKKSRAGKVGEDVKPPEVKKLKTEAPKAKEPDRMADDRSPNRAE</sequence>
<dbReference type="CDD" id="cd00024">
    <property type="entry name" value="CD_CSD"/>
    <property type="match status" value="1"/>
</dbReference>
<keyword evidence="4" id="KW-1185">Reference proteome</keyword>
<proteinExistence type="predicted"/>
<accession>A0A4U5MIH2</accession>
<reference evidence="3 4" key="1">
    <citation type="journal article" date="2015" name="Genome Biol.">
        <title>Comparative genomics of Steinernema reveals deeply conserved gene regulatory networks.</title>
        <authorList>
            <person name="Dillman A.R."/>
            <person name="Macchietto M."/>
            <person name="Porter C.F."/>
            <person name="Rogers A."/>
            <person name="Williams B."/>
            <person name="Antoshechkin I."/>
            <person name="Lee M.M."/>
            <person name="Goodwin Z."/>
            <person name="Lu X."/>
            <person name="Lewis E.E."/>
            <person name="Goodrich-Blair H."/>
            <person name="Stock S.P."/>
            <person name="Adams B.J."/>
            <person name="Sternberg P.W."/>
            <person name="Mortazavi A."/>
        </authorList>
    </citation>
    <scope>NUCLEOTIDE SEQUENCE [LARGE SCALE GENOMIC DNA]</scope>
    <source>
        <strain evidence="3 4">ALL</strain>
    </source>
</reference>
<dbReference type="STRING" id="34508.A0A4U5MIH2"/>
<dbReference type="AlphaFoldDB" id="A0A4U5MIH2"/>
<name>A0A4U5MIH2_STECR</name>
<gene>
    <name evidence="3" type="ORF">L596_021343</name>
</gene>
<reference evidence="3 4" key="2">
    <citation type="journal article" date="2019" name="G3 (Bethesda)">
        <title>Hybrid Assembly of the Genome of the Entomopathogenic Nematode Steinernema carpocapsae Identifies the X-Chromosome.</title>
        <authorList>
            <person name="Serra L."/>
            <person name="Macchietto M."/>
            <person name="Macias-Munoz A."/>
            <person name="McGill C.J."/>
            <person name="Rodriguez I.M."/>
            <person name="Rodriguez B."/>
            <person name="Murad R."/>
            <person name="Mortazavi A."/>
        </authorList>
    </citation>
    <scope>NUCLEOTIDE SEQUENCE [LARGE SCALE GENOMIC DNA]</scope>
    <source>
        <strain evidence="3 4">ALL</strain>
    </source>
</reference>
<dbReference type="EMBL" id="AZBU02000007">
    <property type="protein sequence ID" value="TKR69154.1"/>
    <property type="molecule type" value="Genomic_DNA"/>
</dbReference>
<dbReference type="InterPro" id="IPR000953">
    <property type="entry name" value="Chromo/chromo_shadow_dom"/>
</dbReference>
<comment type="caution">
    <text evidence="3">The sequence shown here is derived from an EMBL/GenBank/DDBJ whole genome shotgun (WGS) entry which is preliminary data.</text>
</comment>